<keyword evidence="1" id="KW-0808">Transferase</keyword>
<dbReference type="Proteomes" id="UP000199800">
    <property type="component" value="Unassembled WGS sequence"/>
</dbReference>
<dbReference type="EMBL" id="FOHN01000030">
    <property type="protein sequence ID" value="SET55789.1"/>
    <property type="molecule type" value="Genomic_DNA"/>
</dbReference>
<dbReference type="AlphaFoldDB" id="A0A1I0FC15"/>
<dbReference type="RefSeq" id="WP_092478782.1">
    <property type="nucleotide sequence ID" value="NZ_FOHN01000030.1"/>
</dbReference>
<evidence type="ECO:0000313" key="1">
    <source>
        <dbReference type="EMBL" id="SET55789.1"/>
    </source>
</evidence>
<dbReference type="GO" id="GO:0016740">
    <property type="term" value="F:transferase activity"/>
    <property type="evidence" value="ECO:0007669"/>
    <property type="project" value="UniProtKB-KW"/>
</dbReference>
<evidence type="ECO:0000313" key="2">
    <source>
        <dbReference type="Proteomes" id="UP000199800"/>
    </source>
</evidence>
<organism evidence="1 2">
    <name type="scientific">[Clostridium] polysaccharolyticum</name>
    <dbReference type="NCBI Taxonomy" id="29364"/>
    <lineage>
        <taxon>Bacteria</taxon>
        <taxon>Bacillati</taxon>
        <taxon>Bacillota</taxon>
        <taxon>Clostridia</taxon>
        <taxon>Lachnospirales</taxon>
        <taxon>Lachnospiraceae</taxon>
    </lineage>
</organism>
<dbReference type="STRING" id="29364.SAMN04487772_1308"/>
<accession>A0A1I0FC15</accession>
<keyword evidence="2" id="KW-1185">Reference proteome</keyword>
<protein>
    <submittedName>
        <fullName evidence="1">Ribosomal-protein-alanine N-acetyltransferase</fullName>
    </submittedName>
</protein>
<proteinExistence type="predicted"/>
<name>A0A1I0FC15_9FIRM</name>
<reference evidence="1 2" key="1">
    <citation type="submission" date="2016-10" db="EMBL/GenBank/DDBJ databases">
        <authorList>
            <person name="de Groot N.N."/>
        </authorList>
    </citation>
    <scope>NUCLEOTIDE SEQUENCE [LARGE SCALE GENOMIC DNA]</scope>
    <source>
        <strain evidence="1 2">DSM 1801</strain>
    </source>
</reference>
<sequence length="73" mass="8559">MAVEKIFCNVCGQEIEIKDGILKKDLFEVTKEWGFFSNKDLEIHKFAMCEACYDKLIESFKIPVQIIRKTEIL</sequence>
<dbReference type="OrthoDB" id="9797806at2"/>
<gene>
    <name evidence="1" type="ORF">SAMN04487772_1308</name>
</gene>